<dbReference type="InterPro" id="IPR024185">
    <property type="entry name" value="FTHF_cligase-like_sf"/>
</dbReference>
<protein>
    <recommendedName>
        <fullName evidence="4">5-formyltetrahydrofolate cyclo-ligase</fullName>
        <ecNumber evidence="4">6.3.3.2</ecNumber>
    </recommendedName>
</protein>
<dbReference type="NCBIfam" id="TIGR02727">
    <property type="entry name" value="MTHFS_bact"/>
    <property type="match status" value="1"/>
</dbReference>
<comment type="catalytic activity">
    <reaction evidence="4">
        <text>(6S)-5-formyl-5,6,7,8-tetrahydrofolate + ATP = (6R)-5,10-methenyltetrahydrofolate + ADP + phosphate</text>
        <dbReference type="Rhea" id="RHEA:10488"/>
        <dbReference type="ChEBI" id="CHEBI:30616"/>
        <dbReference type="ChEBI" id="CHEBI:43474"/>
        <dbReference type="ChEBI" id="CHEBI:57455"/>
        <dbReference type="ChEBI" id="CHEBI:57457"/>
        <dbReference type="ChEBI" id="CHEBI:456216"/>
        <dbReference type="EC" id="6.3.3.2"/>
    </reaction>
</comment>
<dbReference type="Gene3D" id="3.40.50.10420">
    <property type="entry name" value="NagB/RpiA/CoA transferase-like"/>
    <property type="match status" value="1"/>
</dbReference>
<comment type="similarity">
    <text evidence="1 4">Belongs to the 5-formyltetrahydrofolate cyclo-ligase family.</text>
</comment>
<accession>A0ABV0GUS7</accession>
<organism evidence="6 7">
    <name type="scientific">Paenarthrobacter nicotinovorans</name>
    <name type="common">Arthrobacter nicotinovorans</name>
    <dbReference type="NCBI Taxonomy" id="29320"/>
    <lineage>
        <taxon>Bacteria</taxon>
        <taxon>Bacillati</taxon>
        <taxon>Actinomycetota</taxon>
        <taxon>Actinomycetes</taxon>
        <taxon>Micrococcales</taxon>
        <taxon>Micrococcaceae</taxon>
        <taxon>Paenarthrobacter</taxon>
    </lineage>
</organism>
<evidence type="ECO:0000256" key="3">
    <source>
        <dbReference type="ARBA" id="ARBA00022840"/>
    </source>
</evidence>
<dbReference type="Proteomes" id="UP001448614">
    <property type="component" value="Unassembled WGS sequence"/>
</dbReference>
<gene>
    <name evidence="6" type="ORF">V3C41_14750</name>
</gene>
<dbReference type="GO" id="GO:0030272">
    <property type="term" value="F:5-formyltetrahydrofolate cyclo-ligase activity"/>
    <property type="evidence" value="ECO:0007669"/>
    <property type="project" value="UniProtKB-EC"/>
</dbReference>
<dbReference type="RefSeq" id="WP_026539879.1">
    <property type="nucleotide sequence ID" value="NZ_JBBMFV010000004.1"/>
</dbReference>
<dbReference type="Pfam" id="PF01812">
    <property type="entry name" value="5-FTHF_cyc-lig"/>
    <property type="match status" value="1"/>
</dbReference>
<sequence>MASKEDIRSTRRLHRRGLTPEQIAAAGTSLAQHGTAWAAAASPGAPATFAVYVGVAFEPPTMPLIHSLHEAGHRILLPVCEPGRQLSWVYWTPSTVFVRSSYAPIDEPEGERLESQVVAGAAGIFMPATAVDKDGNRIGQGGGYYDRLLQGLDTSGSRPPTIAVVYDDDLLPAGSIPAEAFDRPVREVLTPSGVVKLHSREEHSSAADPGTAGRTA</sequence>
<dbReference type="PANTHER" id="PTHR23407:SF1">
    <property type="entry name" value="5-FORMYLTETRAHYDROFOLATE CYCLO-LIGASE"/>
    <property type="match status" value="1"/>
</dbReference>
<dbReference type="PANTHER" id="PTHR23407">
    <property type="entry name" value="ATPASE INHIBITOR/5-FORMYLTETRAHYDROFOLATE CYCLO-LIGASE"/>
    <property type="match status" value="1"/>
</dbReference>
<evidence type="ECO:0000256" key="5">
    <source>
        <dbReference type="SAM" id="MobiDB-lite"/>
    </source>
</evidence>
<keyword evidence="2 4" id="KW-0547">Nucleotide-binding</keyword>
<dbReference type="EC" id="6.3.3.2" evidence="4"/>
<dbReference type="SUPFAM" id="SSF100950">
    <property type="entry name" value="NagB/RpiA/CoA transferase-like"/>
    <property type="match status" value="1"/>
</dbReference>
<comment type="caution">
    <text evidence="6">The sequence shown here is derived from an EMBL/GenBank/DDBJ whole genome shotgun (WGS) entry which is preliminary data.</text>
</comment>
<keyword evidence="3 4" id="KW-0067">ATP-binding</keyword>
<dbReference type="InterPro" id="IPR002698">
    <property type="entry name" value="FTHF_cligase"/>
</dbReference>
<evidence type="ECO:0000313" key="6">
    <source>
        <dbReference type="EMBL" id="MEO3942335.1"/>
    </source>
</evidence>
<dbReference type="InterPro" id="IPR037171">
    <property type="entry name" value="NagB/RpiA_transferase-like"/>
</dbReference>
<keyword evidence="6" id="KW-0436">Ligase</keyword>
<keyword evidence="7" id="KW-1185">Reference proteome</keyword>
<evidence type="ECO:0000313" key="7">
    <source>
        <dbReference type="Proteomes" id="UP001448614"/>
    </source>
</evidence>
<dbReference type="EMBL" id="JBBMFV010000004">
    <property type="protein sequence ID" value="MEO3942335.1"/>
    <property type="molecule type" value="Genomic_DNA"/>
</dbReference>
<keyword evidence="4" id="KW-0479">Metal-binding</keyword>
<keyword evidence="4" id="KW-0460">Magnesium</keyword>
<evidence type="ECO:0000256" key="4">
    <source>
        <dbReference type="RuleBase" id="RU361279"/>
    </source>
</evidence>
<reference evidence="6 7" key="1">
    <citation type="journal article" date="2024" name="Appl. Microbiol. Biotechnol.">
        <title>Biosynthetic gene clusters with biotechnological applications in novel Antarctic isolates from Actinomycetota.</title>
        <authorList>
            <person name="Bruna P."/>
            <person name="Nunez-Montero K."/>
            <person name="Contreras M.J."/>
            <person name="Leal K."/>
            <person name="Garcia M."/>
            <person name="Abanto M."/>
            <person name="Barrientos L."/>
        </authorList>
    </citation>
    <scope>NUCLEOTIDE SEQUENCE [LARGE SCALE GENOMIC DNA]</scope>
    <source>
        <strain evidence="6 7">Se16.17</strain>
    </source>
</reference>
<dbReference type="PIRSF" id="PIRSF006806">
    <property type="entry name" value="FTHF_cligase"/>
    <property type="match status" value="1"/>
</dbReference>
<name>A0ABV0GUS7_PAENI</name>
<comment type="cofactor">
    <cofactor evidence="4">
        <name>Mg(2+)</name>
        <dbReference type="ChEBI" id="CHEBI:18420"/>
    </cofactor>
</comment>
<feature type="region of interest" description="Disordered" evidence="5">
    <location>
        <begin position="197"/>
        <end position="216"/>
    </location>
</feature>
<evidence type="ECO:0000256" key="2">
    <source>
        <dbReference type="ARBA" id="ARBA00022741"/>
    </source>
</evidence>
<evidence type="ECO:0000256" key="1">
    <source>
        <dbReference type="ARBA" id="ARBA00010638"/>
    </source>
</evidence>
<proteinExistence type="inferred from homology"/>